<evidence type="ECO:0000313" key="1">
    <source>
        <dbReference type="EMBL" id="GBO26657.1"/>
    </source>
</evidence>
<sequence>MSETCRPSTMCFNCDTTEQIPIERILTQHVFETPPFADYEQDEILNYDFSIHRNGKKELKTSNIAEMSSKLILLNFILMNVYSNHRTGCDYNDLRVHEYFRRYLHYFPMVHHFL</sequence>
<evidence type="ECO:0000313" key="2">
    <source>
        <dbReference type="Proteomes" id="UP000499080"/>
    </source>
</evidence>
<comment type="caution">
    <text evidence="1">The sequence shown here is derived from an EMBL/GenBank/DDBJ whole genome shotgun (WGS) entry which is preliminary data.</text>
</comment>
<protein>
    <submittedName>
        <fullName evidence="1">Uncharacterized protein</fullName>
    </submittedName>
</protein>
<organism evidence="1 2">
    <name type="scientific">Araneus ventricosus</name>
    <name type="common">Orbweaver spider</name>
    <name type="synonym">Epeira ventricosa</name>
    <dbReference type="NCBI Taxonomy" id="182803"/>
    <lineage>
        <taxon>Eukaryota</taxon>
        <taxon>Metazoa</taxon>
        <taxon>Ecdysozoa</taxon>
        <taxon>Arthropoda</taxon>
        <taxon>Chelicerata</taxon>
        <taxon>Arachnida</taxon>
        <taxon>Araneae</taxon>
        <taxon>Araneomorphae</taxon>
        <taxon>Entelegynae</taxon>
        <taxon>Araneoidea</taxon>
        <taxon>Araneidae</taxon>
        <taxon>Araneus</taxon>
    </lineage>
</organism>
<reference evidence="1 2" key="1">
    <citation type="journal article" date="2019" name="Sci. Rep.">
        <title>Orb-weaving spider Araneus ventricosus genome elucidates the spidroin gene catalogue.</title>
        <authorList>
            <person name="Kono N."/>
            <person name="Nakamura H."/>
            <person name="Ohtoshi R."/>
            <person name="Moran D.A.P."/>
            <person name="Shinohara A."/>
            <person name="Yoshida Y."/>
            <person name="Fujiwara M."/>
            <person name="Mori M."/>
            <person name="Tomita M."/>
            <person name="Arakawa K."/>
        </authorList>
    </citation>
    <scope>NUCLEOTIDE SEQUENCE [LARGE SCALE GENOMIC DNA]</scope>
</reference>
<accession>A0A4Y2VSA1</accession>
<proteinExistence type="predicted"/>
<name>A0A4Y2VSA1_ARAVE</name>
<dbReference type="Proteomes" id="UP000499080">
    <property type="component" value="Unassembled WGS sequence"/>
</dbReference>
<gene>
    <name evidence="1" type="ORF">AVEN_146073_1</name>
</gene>
<dbReference type="AlphaFoldDB" id="A0A4Y2VSA1"/>
<keyword evidence="2" id="KW-1185">Reference proteome</keyword>
<dbReference type="EMBL" id="BGPR01049645">
    <property type="protein sequence ID" value="GBO26657.1"/>
    <property type="molecule type" value="Genomic_DNA"/>
</dbReference>